<name>A0ABY3SLR9_9BACL</name>
<dbReference type="SUPFAM" id="SSF53756">
    <property type="entry name" value="UDP-Glycosyltransferase/glycogen phosphorylase"/>
    <property type="match status" value="1"/>
</dbReference>
<evidence type="ECO:0000313" key="4">
    <source>
        <dbReference type="Proteomes" id="UP001649230"/>
    </source>
</evidence>
<protein>
    <submittedName>
        <fullName evidence="3">Glycosyltransferase</fullName>
        <ecNumber evidence="3">2.4.-.-</ecNumber>
    </submittedName>
</protein>
<dbReference type="Pfam" id="PF00534">
    <property type="entry name" value="Glycos_transf_1"/>
    <property type="match status" value="1"/>
</dbReference>
<feature type="domain" description="Glycosyl transferase family 1" evidence="1">
    <location>
        <begin position="150"/>
        <end position="263"/>
    </location>
</feature>
<keyword evidence="4" id="KW-1185">Reference proteome</keyword>
<sequence>MRRLRIVQVISNYPDARPLPPTNQGGTEKVVHELTENLVRRGHDVYLFASRGSRSSAKLIPYKKNLRDRGIARFVLKRMPRHVDIIHDHTFTSTLGRRKLKIPTICTLHLPVKQRVKHPVYVSRRARTIMGKNRGYFVYNGISPRDYQFSKEKKGFLLFIGRLIPEKGVLEAIKIAERTGHRLLIAGPIKDRRYFNKLLAPRIKRNPRIRYVGAVGGRKKQYLLKNASCLLFPTLWEEPFGLVMIEAMACGTPVVALRRGRFPKLCLAFRI</sequence>
<dbReference type="InterPro" id="IPR028098">
    <property type="entry name" value="Glyco_trans_4-like_N"/>
</dbReference>
<keyword evidence="3" id="KW-0328">Glycosyltransferase</keyword>
<proteinExistence type="predicted"/>
<dbReference type="InterPro" id="IPR050194">
    <property type="entry name" value="Glycosyltransferase_grp1"/>
</dbReference>
<dbReference type="EMBL" id="CP090978">
    <property type="protein sequence ID" value="UJF35003.1"/>
    <property type="molecule type" value="Genomic_DNA"/>
</dbReference>
<feature type="domain" description="Glycosyltransferase subfamily 4-like N-terminal" evidence="2">
    <location>
        <begin position="25"/>
        <end position="127"/>
    </location>
</feature>
<reference evidence="3 4" key="1">
    <citation type="journal article" date="2024" name="Int. J. Syst. Evol. Microbiol.">
        <title>Paenibacillus hexagrammi sp. nov., a novel bacterium isolated from the gut content of Hexagrammos agrammus.</title>
        <authorList>
            <person name="Jung H.K."/>
            <person name="Kim D.G."/>
            <person name="Zin H."/>
            <person name="Park J."/>
            <person name="Jung H."/>
            <person name="Kim Y.O."/>
            <person name="Kong H.J."/>
            <person name="Kim J.W."/>
            <person name="Kim Y.S."/>
        </authorList>
    </citation>
    <scope>NUCLEOTIDE SEQUENCE [LARGE SCALE GENOMIC DNA]</scope>
    <source>
        <strain evidence="3 4">YPD9-1</strain>
    </source>
</reference>
<accession>A0ABY3SLR9</accession>
<dbReference type="GO" id="GO:0016757">
    <property type="term" value="F:glycosyltransferase activity"/>
    <property type="evidence" value="ECO:0007669"/>
    <property type="project" value="UniProtKB-KW"/>
</dbReference>
<organism evidence="3 4">
    <name type="scientific">Paenibacillus hexagrammi</name>
    <dbReference type="NCBI Taxonomy" id="2908839"/>
    <lineage>
        <taxon>Bacteria</taxon>
        <taxon>Bacillati</taxon>
        <taxon>Bacillota</taxon>
        <taxon>Bacilli</taxon>
        <taxon>Bacillales</taxon>
        <taxon>Paenibacillaceae</taxon>
        <taxon>Paenibacillus</taxon>
    </lineage>
</organism>
<dbReference type="RefSeq" id="WP_235121576.1">
    <property type="nucleotide sequence ID" value="NZ_CP090978.1"/>
</dbReference>
<evidence type="ECO:0000259" key="2">
    <source>
        <dbReference type="Pfam" id="PF13439"/>
    </source>
</evidence>
<dbReference type="Proteomes" id="UP001649230">
    <property type="component" value="Chromosome"/>
</dbReference>
<dbReference type="InterPro" id="IPR001296">
    <property type="entry name" value="Glyco_trans_1"/>
</dbReference>
<keyword evidence="3" id="KW-0808">Transferase</keyword>
<evidence type="ECO:0000259" key="1">
    <source>
        <dbReference type="Pfam" id="PF00534"/>
    </source>
</evidence>
<gene>
    <name evidence="3" type="ORF">L0M14_07645</name>
</gene>
<dbReference type="PANTHER" id="PTHR45947">
    <property type="entry name" value="SULFOQUINOVOSYL TRANSFERASE SQD2"/>
    <property type="match status" value="1"/>
</dbReference>
<dbReference type="Gene3D" id="3.40.50.2000">
    <property type="entry name" value="Glycogen Phosphorylase B"/>
    <property type="match status" value="2"/>
</dbReference>
<dbReference type="EC" id="2.4.-.-" evidence="3"/>
<evidence type="ECO:0000313" key="3">
    <source>
        <dbReference type="EMBL" id="UJF35003.1"/>
    </source>
</evidence>
<dbReference type="Pfam" id="PF13439">
    <property type="entry name" value="Glyco_transf_4"/>
    <property type="match status" value="1"/>
</dbReference>
<dbReference type="PANTHER" id="PTHR45947:SF3">
    <property type="entry name" value="SULFOQUINOVOSYL TRANSFERASE SQD2"/>
    <property type="match status" value="1"/>
</dbReference>